<dbReference type="PANTHER" id="PTHR34944">
    <property type="entry name" value="MITOCHONDRIAL IMPORT RECEPTOR SUBUNIT TOM7"/>
    <property type="match status" value="1"/>
</dbReference>
<dbReference type="PANTHER" id="PTHR34944:SF2">
    <property type="entry name" value="MITOCHONDRIAL IMPORT RECEPTOR SUBUNIT TOM7"/>
    <property type="match status" value="1"/>
</dbReference>
<comment type="caution">
    <text evidence="1">The sequence shown here is derived from an EMBL/GenBank/DDBJ whole genome shotgun (WGS) entry which is preliminary data.</text>
</comment>
<evidence type="ECO:0000313" key="1">
    <source>
        <dbReference type="EMBL" id="RRT52998.1"/>
    </source>
</evidence>
<dbReference type="Proteomes" id="UP000287651">
    <property type="component" value="Unassembled WGS sequence"/>
</dbReference>
<name>A0A426YMQ3_ENSVE</name>
<proteinExistence type="predicted"/>
<dbReference type="EMBL" id="AMZH03011369">
    <property type="protein sequence ID" value="RRT52998.1"/>
    <property type="molecule type" value="Genomic_DNA"/>
</dbReference>
<organism evidence="1 2">
    <name type="scientific">Ensete ventricosum</name>
    <name type="common">Abyssinian banana</name>
    <name type="synonym">Musa ensete</name>
    <dbReference type="NCBI Taxonomy" id="4639"/>
    <lineage>
        <taxon>Eukaryota</taxon>
        <taxon>Viridiplantae</taxon>
        <taxon>Streptophyta</taxon>
        <taxon>Embryophyta</taxon>
        <taxon>Tracheophyta</taxon>
        <taxon>Spermatophyta</taxon>
        <taxon>Magnoliopsida</taxon>
        <taxon>Liliopsida</taxon>
        <taxon>Zingiberales</taxon>
        <taxon>Musaceae</taxon>
        <taxon>Ensete</taxon>
    </lineage>
</organism>
<accession>A0A426YMQ3</accession>
<gene>
    <name evidence="1" type="ORF">B296_00050118</name>
</gene>
<dbReference type="AlphaFoldDB" id="A0A426YMQ3"/>
<protein>
    <submittedName>
        <fullName evidence="1">Uncharacterized protein</fullName>
    </submittedName>
</protein>
<evidence type="ECO:0000313" key="2">
    <source>
        <dbReference type="Proteomes" id="UP000287651"/>
    </source>
</evidence>
<sequence>MGHCWAFSCSCGDRTRESFLHRPCRGVESWAKYKAGRSRRCMAPRVSLKKRGNCSEGPEERSTAECLKEWIAWTMKKAWAITHYGFISPHRRNRRELRAQTPHSTTSSSP</sequence>
<reference evidence="1 2" key="1">
    <citation type="journal article" date="2014" name="Agronomy (Basel)">
        <title>A Draft Genome Sequence for Ensete ventricosum, the Drought-Tolerant Tree Against Hunger.</title>
        <authorList>
            <person name="Harrison J."/>
            <person name="Moore K.A."/>
            <person name="Paszkiewicz K."/>
            <person name="Jones T."/>
            <person name="Grant M."/>
            <person name="Ambacheew D."/>
            <person name="Muzemil S."/>
            <person name="Studholme D.J."/>
        </authorList>
    </citation>
    <scope>NUCLEOTIDE SEQUENCE [LARGE SCALE GENOMIC DNA]</scope>
</reference>